<keyword evidence="3" id="KW-1185">Reference proteome</keyword>
<evidence type="ECO:0000256" key="1">
    <source>
        <dbReference type="SAM" id="MobiDB-lite"/>
    </source>
</evidence>
<gene>
    <name evidence="2" type="ORF">GALMADRAFT_145283</name>
</gene>
<evidence type="ECO:0000313" key="2">
    <source>
        <dbReference type="EMBL" id="KDR69903.1"/>
    </source>
</evidence>
<feature type="region of interest" description="Disordered" evidence="1">
    <location>
        <begin position="32"/>
        <end position="111"/>
    </location>
</feature>
<organism evidence="2 3">
    <name type="scientific">Galerina marginata (strain CBS 339.88)</name>
    <dbReference type="NCBI Taxonomy" id="685588"/>
    <lineage>
        <taxon>Eukaryota</taxon>
        <taxon>Fungi</taxon>
        <taxon>Dikarya</taxon>
        <taxon>Basidiomycota</taxon>
        <taxon>Agaricomycotina</taxon>
        <taxon>Agaricomycetes</taxon>
        <taxon>Agaricomycetidae</taxon>
        <taxon>Agaricales</taxon>
        <taxon>Agaricineae</taxon>
        <taxon>Strophariaceae</taxon>
        <taxon>Galerina</taxon>
    </lineage>
</organism>
<dbReference type="EMBL" id="KL142400">
    <property type="protein sequence ID" value="KDR69903.1"/>
    <property type="molecule type" value="Genomic_DNA"/>
</dbReference>
<feature type="compositionally biased region" description="Polar residues" evidence="1">
    <location>
        <begin position="78"/>
        <end position="111"/>
    </location>
</feature>
<evidence type="ECO:0000313" key="3">
    <source>
        <dbReference type="Proteomes" id="UP000027222"/>
    </source>
</evidence>
<dbReference type="Proteomes" id="UP000027222">
    <property type="component" value="Unassembled WGS sequence"/>
</dbReference>
<accession>A0A067SSZ3</accession>
<reference evidence="3" key="1">
    <citation type="journal article" date="2014" name="Proc. Natl. Acad. Sci. U.S.A.">
        <title>Extensive sampling of basidiomycete genomes demonstrates inadequacy of the white-rot/brown-rot paradigm for wood decay fungi.</title>
        <authorList>
            <person name="Riley R."/>
            <person name="Salamov A.A."/>
            <person name="Brown D.W."/>
            <person name="Nagy L.G."/>
            <person name="Floudas D."/>
            <person name="Held B.W."/>
            <person name="Levasseur A."/>
            <person name="Lombard V."/>
            <person name="Morin E."/>
            <person name="Otillar R."/>
            <person name="Lindquist E.A."/>
            <person name="Sun H."/>
            <person name="LaButti K.M."/>
            <person name="Schmutz J."/>
            <person name="Jabbour D."/>
            <person name="Luo H."/>
            <person name="Baker S.E."/>
            <person name="Pisabarro A.G."/>
            <person name="Walton J.D."/>
            <person name="Blanchette R.A."/>
            <person name="Henrissat B."/>
            <person name="Martin F."/>
            <person name="Cullen D."/>
            <person name="Hibbett D.S."/>
            <person name="Grigoriev I.V."/>
        </authorList>
    </citation>
    <scope>NUCLEOTIDE SEQUENCE [LARGE SCALE GENOMIC DNA]</scope>
    <source>
        <strain evidence="3">CBS 339.88</strain>
    </source>
</reference>
<sequence length="111" mass="12994">MYWPCCRDRRNYNKDEDEAFAVEVERETRLQRGFPPMYTKQAQPEAHAMQPPVFMHQPESDSRTVGRDIPQFQERSENYPNLTPYQPQGNGHSQSPSQDIQRPQQARTIGS</sequence>
<dbReference type="HOGENOM" id="CLU_2158583_0_0_1"/>
<dbReference type="AlphaFoldDB" id="A0A067SSZ3"/>
<proteinExistence type="predicted"/>
<name>A0A067SSZ3_GALM3</name>
<protein>
    <submittedName>
        <fullName evidence="2">Uncharacterized protein</fullName>
    </submittedName>
</protein>